<comment type="similarity">
    <text evidence="1">Belongs to the Gfa family.</text>
</comment>
<keyword evidence="4" id="KW-0456">Lyase</keyword>
<dbReference type="SUPFAM" id="SSF51316">
    <property type="entry name" value="Mss4-like"/>
    <property type="match status" value="1"/>
</dbReference>
<dbReference type="KEGG" id="paby:Ga0080574_TMP1751"/>
<evidence type="ECO:0000256" key="1">
    <source>
        <dbReference type="ARBA" id="ARBA00005495"/>
    </source>
</evidence>
<dbReference type="PANTHER" id="PTHR33337:SF33">
    <property type="entry name" value="CENP-V_GFA DOMAIN-CONTAINING PROTEIN"/>
    <property type="match status" value="1"/>
</dbReference>
<dbReference type="GO" id="GO:0016846">
    <property type="term" value="F:carbon-sulfur lyase activity"/>
    <property type="evidence" value="ECO:0007669"/>
    <property type="project" value="InterPro"/>
</dbReference>
<dbReference type="Gene3D" id="3.90.1590.10">
    <property type="entry name" value="glutathione-dependent formaldehyde- activating enzyme (gfa)"/>
    <property type="match status" value="1"/>
</dbReference>
<protein>
    <recommendedName>
        <fullName evidence="5">CENP-V/GFA domain-containing protein</fullName>
    </recommendedName>
</protein>
<dbReference type="GO" id="GO:0046872">
    <property type="term" value="F:metal ion binding"/>
    <property type="evidence" value="ECO:0007669"/>
    <property type="project" value="UniProtKB-KW"/>
</dbReference>
<evidence type="ECO:0000256" key="3">
    <source>
        <dbReference type="ARBA" id="ARBA00022833"/>
    </source>
</evidence>
<sequence>MKGRCTCGEIRFHLTDTPLITHCCHCTWCQRESGSAFALNAMIETRYVALDGGRPEELALPSASGKGQIVARCPRCQVALWSHYAGAGRAFAFVRVGTLDAAASVAPDVHIFTDSAHPWITFPEGAKVFPAFYRRSETWRPEALARGEAERARQAQQQQQQ</sequence>
<dbReference type="PROSITE" id="PS51891">
    <property type="entry name" value="CENP_V_GFA"/>
    <property type="match status" value="1"/>
</dbReference>
<dbReference type="EMBL" id="CP015093">
    <property type="protein sequence ID" value="APZ52085.1"/>
    <property type="molecule type" value="Genomic_DNA"/>
</dbReference>
<dbReference type="OrthoDB" id="9807246at2"/>
<keyword evidence="3" id="KW-0862">Zinc</keyword>
<feature type="domain" description="CENP-V/GFA" evidence="5">
    <location>
        <begin position="1"/>
        <end position="120"/>
    </location>
</feature>
<name>A0A1P8URQ5_9RHOB</name>
<proteinExistence type="inferred from homology"/>
<dbReference type="Proteomes" id="UP000187059">
    <property type="component" value="Chromosome"/>
</dbReference>
<evidence type="ECO:0000259" key="5">
    <source>
        <dbReference type="PROSITE" id="PS51891"/>
    </source>
</evidence>
<accession>A0A1P8URQ5</accession>
<evidence type="ECO:0000313" key="6">
    <source>
        <dbReference type="EMBL" id="APZ52085.1"/>
    </source>
</evidence>
<keyword evidence="7" id="KW-1185">Reference proteome</keyword>
<evidence type="ECO:0000256" key="4">
    <source>
        <dbReference type="ARBA" id="ARBA00023239"/>
    </source>
</evidence>
<evidence type="ECO:0000256" key="2">
    <source>
        <dbReference type="ARBA" id="ARBA00022723"/>
    </source>
</evidence>
<dbReference type="RefSeq" id="WP_076697361.1">
    <property type="nucleotide sequence ID" value="NZ_CP015093.1"/>
</dbReference>
<gene>
    <name evidence="6" type="ORF">Ga0080574_TMP1751</name>
</gene>
<dbReference type="InterPro" id="IPR011057">
    <property type="entry name" value="Mss4-like_sf"/>
</dbReference>
<dbReference type="Pfam" id="PF04828">
    <property type="entry name" value="GFA"/>
    <property type="match status" value="1"/>
</dbReference>
<dbReference type="InterPro" id="IPR006913">
    <property type="entry name" value="CENP-V/GFA"/>
</dbReference>
<dbReference type="STRING" id="1250539.Ga0080574_TMP1751"/>
<dbReference type="AlphaFoldDB" id="A0A1P8URQ5"/>
<evidence type="ECO:0000313" key="7">
    <source>
        <dbReference type="Proteomes" id="UP000187059"/>
    </source>
</evidence>
<reference evidence="6 7" key="1">
    <citation type="submission" date="2016-04" db="EMBL/GenBank/DDBJ databases">
        <title>Deep-sea bacteria in the southern Pacific.</title>
        <authorList>
            <person name="Tang K."/>
        </authorList>
    </citation>
    <scope>NUCLEOTIDE SEQUENCE [LARGE SCALE GENOMIC DNA]</scope>
    <source>
        <strain evidence="6 7">JLT2014</strain>
    </source>
</reference>
<dbReference type="PANTHER" id="PTHR33337">
    <property type="entry name" value="GFA DOMAIN-CONTAINING PROTEIN"/>
    <property type="match status" value="1"/>
</dbReference>
<keyword evidence="2" id="KW-0479">Metal-binding</keyword>
<organism evidence="6 7">
    <name type="scientific">Salipiger abyssi</name>
    <dbReference type="NCBI Taxonomy" id="1250539"/>
    <lineage>
        <taxon>Bacteria</taxon>
        <taxon>Pseudomonadati</taxon>
        <taxon>Pseudomonadota</taxon>
        <taxon>Alphaproteobacteria</taxon>
        <taxon>Rhodobacterales</taxon>
        <taxon>Roseobacteraceae</taxon>
        <taxon>Salipiger</taxon>
    </lineage>
</organism>